<sequence>MAEPKKKLSRTRSRQRRSHDKIIRINLVECKKCKSMIRPHIVCKVCGYYKGEKILDLKEKTTKKTDEENLKDE</sequence>
<dbReference type="Proteomes" id="UP000228596">
    <property type="component" value="Unassembled WGS sequence"/>
</dbReference>
<dbReference type="Pfam" id="PF01783">
    <property type="entry name" value="Ribosomal_L32p"/>
    <property type="match status" value="1"/>
</dbReference>
<dbReference type="GO" id="GO:0006412">
    <property type="term" value="P:translation"/>
    <property type="evidence" value="ECO:0007669"/>
    <property type="project" value="UniProtKB-UniRule"/>
</dbReference>
<evidence type="ECO:0000313" key="6">
    <source>
        <dbReference type="EMBL" id="PIT97575.1"/>
    </source>
</evidence>
<name>A0A2M6WXP8_9BACT</name>
<evidence type="ECO:0000313" key="7">
    <source>
        <dbReference type="Proteomes" id="UP000228596"/>
    </source>
</evidence>
<dbReference type="EMBL" id="PEZV01000004">
    <property type="protein sequence ID" value="PIT97575.1"/>
    <property type="molecule type" value="Genomic_DNA"/>
</dbReference>
<comment type="caution">
    <text evidence="6">The sequence shown here is derived from an EMBL/GenBank/DDBJ whole genome shotgun (WGS) entry which is preliminary data.</text>
</comment>
<evidence type="ECO:0000256" key="4">
    <source>
        <dbReference type="ARBA" id="ARBA00035178"/>
    </source>
</evidence>
<dbReference type="PANTHER" id="PTHR35534">
    <property type="entry name" value="50S RIBOSOMAL PROTEIN L32"/>
    <property type="match status" value="1"/>
</dbReference>
<dbReference type="HAMAP" id="MF_00340">
    <property type="entry name" value="Ribosomal_bL32"/>
    <property type="match status" value="1"/>
</dbReference>
<accession>A0A2M6WXP8</accession>
<dbReference type="SUPFAM" id="SSF57829">
    <property type="entry name" value="Zn-binding ribosomal proteins"/>
    <property type="match status" value="1"/>
</dbReference>
<dbReference type="GO" id="GO:0015934">
    <property type="term" value="C:large ribosomal subunit"/>
    <property type="evidence" value="ECO:0007669"/>
    <property type="project" value="InterPro"/>
</dbReference>
<gene>
    <name evidence="5" type="primary">rpmF</name>
    <name evidence="6" type="ORF">COT77_00490</name>
</gene>
<evidence type="ECO:0000256" key="2">
    <source>
        <dbReference type="ARBA" id="ARBA00022980"/>
    </source>
</evidence>
<keyword evidence="2 5" id="KW-0689">Ribosomal protein</keyword>
<dbReference type="AlphaFoldDB" id="A0A2M6WXP8"/>
<protein>
    <recommendedName>
        <fullName evidence="4 5">Large ribosomal subunit protein bL32</fullName>
    </recommendedName>
</protein>
<evidence type="ECO:0000256" key="3">
    <source>
        <dbReference type="ARBA" id="ARBA00023274"/>
    </source>
</evidence>
<evidence type="ECO:0000256" key="1">
    <source>
        <dbReference type="ARBA" id="ARBA00008560"/>
    </source>
</evidence>
<reference evidence="7" key="1">
    <citation type="submission" date="2017-09" db="EMBL/GenBank/DDBJ databases">
        <title>Depth-based differentiation of microbial function through sediment-hosted aquifers and enrichment of novel symbionts in the deep terrestrial subsurface.</title>
        <authorList>
            <person name="Probst A.J."/>
            <person name="Ladd B."/>
            <person name="Jarett J.K."/>
            <person name="Geller-Mcgrath D.E."/>
            <person name="Sieber C.M.K."/>
            <person name="Emerson J.B."/>
            <person name="Anantharaman K."/>
            <person name="Thomas B.C."/>
            <person name="Malmstrom R."/>
            <person name="Stieglmeier M."/>
            <person name="Klingl A."/>
            <person name="Woyke T."/>
            <person name="Ryan C.M."/>
            <person name="Banfield J.F."/>
        </authorList>
    </citation>
    <scope>NUCLEOTIDE SEQUENCE [LARGE SCALE GENOMIC DNA]</scope>
</reference>
<comment type="similarity">
    <text evidence="1 5">Belongs to the bacterial ribosomal protein bL32 family.</text>
</comment>
<proteinExistence type="inferred from homology"/>
<dbReference type="InterPro" id="IPR044957">
    <property type="entry name" value="Ribosomal_bL32_bact"/>
</dbReference>
<keyword evidence="3 5" id="KW-0687">Ribonucleoprotein</keyword>
<dbReference type="GO" id="GO:0003735">
    <property type="term" value="F:structural constituent of ribosome"/>
    <property type="evidence" value="ECO:0007669"/>
    <property type="project" value="InterPro"/>
</dbReference>
<dbReference type="InterPro" id="IPR002677">
    <property type="entry name" value="Ribosomal_bL32"/>
</dbReference>
<organism evidence="6 7">
    <name type="scientific">Candidatus Berkelbacteria bacterium CG10_big_fil_rev_8_21_14_0_10_41_12</name>
    <dbReference type="NCBI Taxonomy" id="1974513"/>
    <lineage>
        <taxon>Bacteria</taxon>
        <taxon>Candidatus Berkelbacteria</taxon>
    </lineage>
</organism>
<dbReference type="NCBIfam" id="TIGR01031">
    <property type="entry name" value="rpmF_bact"/>
    <property type="match status" value="1"/>
</dbReference>
<evidence type="ECO:0000256" key="5">
    <source>
        <dbReference type="HAMAP-Rule" id="MF_00340"/>
    </source>
</evidence>
<dbReference type="PANTHER" id="PTHR35534:SF1">
    <property type="entry name" value="LARGE RIBOSOMAL SUBUNIT PROTEIN BL32"/>
    <property type="match status" value="1"/>
</dbReference>
<dbReference type="InterPro" id="IPR011332">
    <property type="entry name" value="Ribosomal_zn-bd"/>
</dbReference>